<dbReference type="Proteomes" id="UP000677918">
    <property type="component" value="Unassembled WGS sequence"/>
</dbReference>
<dbReference type="EMBL" id="BOVK01000020">
    <property type="protein sequence ID" value="GIQ68869.1"/>
    <property type="molecule type" value="Genomic_DNA"/>
</dbReference>
<evidence type="ECO:0008006" key="3">
    <source>
        <dbReference type="Google" id="ProtNLM"/>
    </source>
</evidence>
<dbReference type="InterPro" id="IPR036736">
    <property type="entry name" value="ACP-like_sf"/>
</dbReference>
<dbReference type="SUPFAM" id="SSF47336">
    <property type="entry name" value="ACP-like"/>
    <property type="match status" value="1"/>
</dbReference>
<organism evidence="1 2">
    <name type="scientific">Xylanibacillus composti</name>
    <dbReference type="NCBI Taxonomy" id="1572762"/>
    <lineage>
        <taxon>Bacteria</taxon>
        <taxon>Bacillati</taxon>
        <taxon>Bacillota</taxon>
        <taxon>Bacilli</taxon>
        <taxon>Bacillales</taxon>
        <taxon>Paenibacillaceae</taxon>
        <taxon>Xylanibacillus</taxon>
    </lineage>
</organism>
<proteinExistence type="predicted"/>
<sequence>MEQPDLRQELKEIVSSSCFFSGMQEEWGSSEPLVLDSMSLIILIDALEERFAISIDYRHVDLRHFESLERMEHFIRAKLDESHIVREGR</sequence>
<accession>A0A8J4M1Q5</accession>
<name>A0A8J4M1Q5_9BACL</name>
<protein>
    <recommendedName>
        <fullName evidence="3">Acyl carrier protein</fullName>
    </recommendedName>
</protein>
<dbReference type="Gene3D" id="1.10.1200.10">
    <property type="entry name" value="ACP-like"/>
    <property type="match status" value="1"/>
</dbReference>
<dbReference type="AlphaFoldDB" id="A0A8J4M1Q5"/>
<comment type="caution">
    <text evidence="1">The sequence shown here is derived from an EMBL/GenBank/DDBJ whole genome shotgun (WGS) entry which is preliminary data.</text>
</comment>
<evidence type="ECO:0000313" key="1">
    <source>
        <dbReference type="EMBL" id="GIQ68869.1"/>
    </source>
</evidence>
<reference evidence="1" key="1">
    <citation type="submission" date="2021-04" db="EMBL/GenBank/DDBJ databases">
        <title>Draft genome sequence of Xylanibacillus composti strain K13.</title>
        <authorList>
            <person name="Uke A."/>
            <person name="Chhe C."/>
            <person name="Baramee S."/>
            <person name="Kosugi A."/>
        </authorList>
    </citation>
    <scope>NUCLEOTIDE SEQUENCE</scope>
    <source>
        <strain evidence="1">K13</strain>
    </source>
</reference>
<keyword evidence="2" id="KW-1185">Reference proteome</keyword>
<evidence type="ECO:0000313" key="2">
    <source>
        <dbReference type="Proteomes" id="UP000677918"/>
    </source>
</evidence>
<dbReference type="RefSeq" id="WP_213411654.1">
    <property type="nucleotide sequence ID" value="NZ_BOVK01000020.1"/>
</dbReference>
<gene>
    <name evidence="1" type="ORF">XYCOK13_16930</name>
</gene>